<gene>
    <name evidence="2" type="ORF">BU112_05575</name>
</gene>
<dbReference type="InterPro" id="IPR014036">
    <property type="entry name" value="DeoR-like_C"/>
</dbReference>
<evidence type="ECO:0000313" key="2">
    <source>
        <dbReference type="EMBL" id="RIN01484.1"/>
    </source>
</evidence>
<name>A0A418IGL0_9STAP</name>
<feature type="domain" description="DeoR-like transcriptional repressor C-terminal sensor" evidence="1">
    <location>
        <begin position="13"/>
        <end position="131"/>
    </location>
</feature>
<dbReference type="Pfam" id="PF00455">
    <property type="entry name" value="DeoRC"/>
    <property type="match status" value="1"/>
</dbReference>
<dbReference type="AlphaFoldDB" id="A0A418IGL0"/>
<dbReference type="OrthoDB" id="2413089at2"/>
<evidence type="ECO:0000259" key="1">
    <source>
        <dbReference type="Pfam" id="PF00455"/>
    </source>
</evidence>
<accession>A0A418IGL0</accession>
<protein>
    <recommendedName>
        <fullName evidence="1">DeoR-like transcriptional repressor C-terminal sensor domain-containing protein</fullName>
    </recommendedName>
</protein>
<dbReference type="RefSeq" id="WP_069793446.1">
    <property type="nucleotide sequence ID" value="NZ_CP149862.1"/>
</dbReference>
<keyword evidence="3" id="KW-1185">Reference proteome</keyword>
<dbReference type="Proteomes" id="UP000286317">
    <property type="component" value="Unassembled WGS sequence"/>
</dbReference>
<evidence type="ECO:0000313" key="3">
    <source>
        <dbReference type="Proteomes" id="UP000286317"/>
    </source>
</evidence>
<proteinExistence type="predicted"/>
<sequence>MSTIKEYLEHITRTIKHEDIIAFDNHPFAYKIIDELFSYDIKISVISYSTDIIKYVSKYTNFNIIVPNGVVDSAFHIIVGSDVVQTFSKYRIRYYFITAPFILGNDLYQTIPAIADIQKTLNTNANDIFLLNRPDVLDNHSHHDYTLVGSF</sequence>
<comment type="caution">
    <text evidence="2">The sequence shown here is derived from an EMBL/GenBank/DDBJ whole genome shotgun (WGS) entry which is preliminary data.</text>
</comment>
<organism evidence="2 3">
    <name type="scientific">Staphylococcus shinii</name>
    <dbReference type="NCBI Taxonomy" id="2912228"/>
    <lineage>
        <taxon>Bacteria</taxon>
        <taxon>Bacillati</taxon>
        <taxon>Bacillota</taxon>
        <taxon>Bacilli</taxon>
        <taxon>Bacillales</taxon>
        <taxon>Staphylococcaceae</taxon>
        <taxon>Staphylococcus</taxon>
    </lineage>
</organism>
<dbReference type="EMBL" id="QXUF01000028">
    <property type="protein sequence ID" value="RIN01484.1"/>
    <property type="molecule type" value="Genomic_DNA"/>
</dbReference>
<reference evidence="2 3" key="1">
    <citation type="journal article" date="2016" name="Front. Microbiol.">
        <title>Comprehensive Phylogenetic Analysis of Bovine Non-aureus Staphylococci Species Based on Whole-Genome Sequencing.</title>
        <authorList>
            <person name="Naushad S."/>
            <person name="Barkema H.W."/>
            <person name="Luby C."/>
            <person name="Condas L.A."/>
            <person name="Nobrega D.B."/>
            <person name="Carson D.A."/>
            <person name="De Buck J."/>
        </authorList>
    </citation>
    <scope>NUCLEOTIDE SEQUENCE [LARGE SCALE GENOMIC DNA]</scope>
    <source>
        <strain evidence="2 3">SNUC 4554</strain>
    </source>
</reference>